<protein>
    <submittedName>
        <fullName evidence="2">Uncharacterized protein</fullName>
    </submittedName>
</protein>
<evidence type="ECO:0000313" key="3">
    <source>
        <dbReference type="Proteomes" id="UP000824120"/>
    </source>
</evidence>
<dbReference type="Proteomes" id="UP000824120">
    <property type="component" value="Chromosome 6"/>
</dbReference>
<name>A0A9J5YNG3_SOLCO</name>
<evidence type="ECO:0000313" key="2">
    <source>
        <dbReference type="EMBL" id="KAG5602283.1"/>
    </source>
</evidence>
<sequence>MNGKRTRIGLITKKNPRIDIIGEDRSNVLTYSMSLSSHSRSHHDKGVNEIVLRNKQNFENVNEFGRGQRAAHSNSLSCSVPGRR</sequence>
<feature type="region of interest" description="Disordered" evidence="1">
    <location>
        <begin position="65"/>
        <end position="84"/>
    </location>
</feature>
<keyword evidence="3" id="KW-1185">Reference proteome</keyword>
<evidence type="ECO:0000256" key="1">
    <source>
        <dbReference type="SAM" id="MobiDB-lite"/>
    </source>
</evidence>
<dbReference type="EMBL" id="JACXVP010000006">
    <property type="protein sequence ID" value="KAG5602283.1"/>
    <property type="molecule type" value="Genomic_DNA"/>
</dbReference>
<proteinExistence type="predicted"/>
<gene>
    <name evidence="2" type="ORF">H5410_033653</name>
</gene>
<dbReference type="AlphaFoldDB" id="A0A9J5YNG3"/>
<accession>A0A9J5YNG3</accession>
<reference evidence="2 3" key="1">
    <citation type="submission" date="2020-09" db="EMBL/GenBank/DDBJ databases">
        <title>De no assembly of potato wild relative species, Solanum commersonii.</title>
        <authorList>
            <person name="Cho K."/>
        </authorList>
    </citation>
    <scope>NUCLEOTIDE SEQUENCE [LARGE SCALE GENOMIC DNA]</scope>
    <source>
        <strain evidence="2">LZ3.2</strain>
        <tissue evidence="2">Leaf</tissue>
    </source>
</reference>
<comment type="caution">
    <text evidence="2">The sequence shown here is derived from an EMBL/GenBank/DDBJ whole genome shotgun (WGS) entry which is preliminary data.</text>
</comment>
<organism evidence="2 3">
    <name type="scientific">Solanum commersonii</name>
    <name type="common">Commerson's wild potato</name>
    <name type="synonym">Commerson's nightshade</name>
    <dbReference type="NCBI Taxonomy" id="4109"/>
    <lineage>
        <taxon>Eukaryota</taxon>
        <taxon>Viridiplantae</taxon>
        <taxon>Streptophyta</taxon>
        <taxon>Embryophyta</taxon>
        <taxon>Tracheophyta</taxon>
        <taxon>Spermatophyta</taxon>
        <taxon>Magnoliopsida</taxon>
        <taxon>eudicotyledons</taxon>
        <taxon>Gunneridae</taxon>
        <taxon>Pentapetalae</taxon>
        <taxon>asterids</taxon>
        <taxon>lamiids</taxon>
        <taxon>Solanales</taxon>
        <taxon>Solanaceae</taxon>
        <taxon>Solanoideae</taxon>
        <taxon>Solaneae</taxon>
        <taxon>Solanum</taxon>
    </lineage>
</organism>